<gene>
    <name evidence="4" type="ORF">SAMN04490195_2534</name>
</gene>
<evidence type="ECO:0000256" key="1">
    <source>
        <dbReference type="ARBA" id="ARBA00006889"/>
    </source>
</evidence>
<dbReference type="PROSITE" id="PS00213">
    <property type="entry name" value="LIPOCALIN"/>
    <property type="match status" value="1"/>
</dbReference>
<dbReference type="Pfam" id="PF08212">
    <property type="entry name" value="Lipocalin_2"/>
    <property type="match status" value="1"/>
</dbReference>
<comment type="subunit">
    <text evidence="2">Homodimer.</text>
</comment>
<accession>A0A1H1F665</accession>
<dbReference type="InterPro" id="IPR000566">
    <property type="entry name" value="Lipocln_cytosolic_FA-bd_dom"/>
</dbReference>
<reference evidence="5" key="1">
    <citation type="submission" date="2016-10" db="EMBL/GenBank/DDBJ databases">
        <authorList>
            <person name="Varghese N."/>
            <person name="Submissions S."/>
        </authorList>
    </citation>
    <scope>NUCLEOTIDE SEQUENCE [LARGE SCALE GENOMIC DNA]</scope>
    <source>
        <strain evidence="5">BS3775</strain>
    </source>
</reference>
<dbReference type="SUPFAM" id="SSF50814">
    <property type="entry name" value="Lipocalins"/>
    <property type="match status" value="1"/>
</dbReference>
<evidence type="ECO:0000259" key="3">
    <source>
        <dbReference type="Pfam" id="PF08212"/>
    </source>
</evidence>
<feature type="domain" description="Lipocalin/cytosolic fatty-acid binding" evidence="3">
    <location>
        <begin position="37"/>
        <end position="183"/>
    </location>
</feature>
<dbReference type="CDD" id="cd19438">
    <property type="entry name" value="lipocalin_Blc-like"/>
    <property type="match status" value="1"/>
</dbReference>
<evidence type="ECO:0000313" key="5">
    <source>
        <dbReference type="Proteomes" id="UP000199570"/>
    </source>
</evidence>
<dbReference type="AlphaFoldDB" id="A0A1H1F665"/>
<feature type="signal peptide" evidence="2">
    <location>
        <begin position="1"/>
        <end position="21"/>
    </location>
</feature>
<dbReference type="InterPro" id="IPR012674">
    <property type="entry name" value="Calycin"/>
</dbReference>
<dbReference type="PANTHER" id="PTHR10612">
    <property type="entry name" value="APOLIPOPROTEIN D"/>
    <property type="match status" value="1"/>
</dbReference>
<dbReference type="PROSITE" id="PS51257">
    <property type="entry name" value="PROKAR_LIPOPROTEIN"/>
    <property type="match status" value="1"/>
</dbReference>
<protein>
    <recommendedName>
        <fullName evidence="2">Outer membrane lipoprotein Blc</fullName>
    </recommendedName>
</protein>
<dbReference type="RefSeq" id="WP_090321915.1">
    <property type="nucleotide sequence ID" value="NZ_FNKJ01000003.1"/>
</dbReference>
<dbReference type="PIRSF" id="PIRSF036893">
    <property type="entry name" value="Lipocalin_ApoD"/>
    <property type="match status" value="1"/>
</dbReference>
<dbReference type="InterPro" id="IPR022271">
    <property type="entry name" value="Lipocalin_ApoD"/>
</dbReference>
<keyword evidence="2" id="KW-0472">Membrane</keyword>
<comment type="similarity">
    <text evidence="1 2">Belongs to the calycin superfamily. Lipocalin family.</text>
</comment>
<dbReference type="Proteomes" id="UP000199570">
    <property type="component" value="Unassembled WGS sequence"/>
</dbReference>
<proteinExistence type="inferred from homology"/>
<feature type="chain" id="PRO_5031678074" description="Outer membrane lipoprotein Blc" evidence="2">
    <location>
        <begin position="22"/>
        <end position="189"/>
    </location>
</feature>
<dbReference type="InterPro" id="IPR047202">
    <property type="entry name" value="Lipocalin_Blc-like_dom"/>
</dbReference>
<dbReference type="GO" id="GO:0008289">
    <property type="term" value="F:lipid binding"/>
    <property type="evidence" value="ECO:0007669"/>
    <property type="project" value="UniProtKB-UniRule"/>
</dbReference>
<evidence type="ECO:0000313" key="4">
    <source>
        <dbReference type="EMBL" id="SDQ96431.1"/>
    </source>
</evidence>
<dbReference type="InterPro" id="IPR022272">
    <property type="entry name" value="Lipocalin_CS"/>
</dbReference>
<organism evidence="4 5">
    <name type="scientific">Pseudomonas moorei</name>
    <dbReference type="NCBI Taxonomy" id="395599"/>
    <lineage>
        <taxon>Bacteria</taxon>
        <taxon>Pseudomonadati</taxon>
        <taxon>Pseudomonadota</taxon>
        <taxon>Gammaproteobacteria</taxon>
        <taxon>Pseudomonadales</taxon>
        <taxon>Pseudomonadaceae</taxon>
        <taxon>Pseudomonas</taxon>
    </lineage>
</organism>
<dbReference type="PANTHER" id="PTHR10612:SF34">
    <property type="entry name" value="APOLIPOPROTEIN D"/>
    <property type="match status" value="1"/>
</dbReference>
<sequence length="189" mass="21796">MATRTTLLLACLTLTLTLALAGCAGSGDKQPPTTMQVDLQRYQGTWYELARLPMFFQRNCVRSEAHYALREDGRIDVDNRCQDHDGQWNEARGIAEPQQPGSTDKLWVRFDNWFSRLLPGLTKGNYWVLYHDPAYRVALVGHPNREYLWLLSRTPTVSSETRDQLLEMARKQGYDTHKLIWRQAEAAQP</sequence>
<dbReference type="GO" id="GO:0009279">
    <property type="term" value="C:cell outer membrane"/>
    <property type="evidence" value="ECO:0007669"/>
    <property type="project" value="UniProtKB-SubCell"/>
</dbReference>
<dbReference type="EMBL" id="FNKJ01000003">
    <property type="protein sequence ID" value="SDQ96431.1"/>
    <property type="molecule type" value="Genomic_DNA"/>
</dbReference>
<dbReference type="PRINTS" id="PR01171">
    <property type="entry name" value="BCTLIPOCALIN"/>
</dbReference>
<comment type="subcellular location">
    <subcellularLocation>
        <location evidence="2">Cell outer membrane</location>
    </subcellularLocation>
</comment>
<dbReference type="OrthoDB" id="9793905at2"/>
<evidence type="ECO:0000256" key="2">
    <source>
        <dbReference type="PIRNR" id="PIRNR036893"/>
    </source>
</evidence>
<comment type="function">
    <text evidence="2">Involved in the storage or transport of lipids necessary for membrane maintenance under stressful conditions. Displays a binding preference for lysophospholipids.</text>
</comment>
<keyword evidence="2 4" id="KW-0449">Lipoprotein</keyword>
<dbReference type="Gene3D" id="2.40.128.20">
    <property type="match status" value="1"/>
</dbReference>
<dbReference type="GO" id="GO:0006950">
    <property type="term" value="P:response to stress"/>
    <property type="evidence" value="ECO:0007669"/>
    <property type="project" value="UniProtKB-ARBA"/>
</dbReference>
<keyword evidence="2" id="KW-0732">Signal</keyword>
<keyword evidence="5" id="KW-1185">Reference proteome</keyword>
<dbReference type="InterPro" id="IPR002446">
    <property type="entry name" value="Lipocalin_bac"/>
</dbReference>
<keyword evidence="2" id="KW-0446">Lipid-binding</keyword>
<keyword evidence="2" id="KW-0998">Cell outer membrane</keyword>
<name>A0A1H1F665_9PSED</name>